<feature type="compositionally biased region" description="Pro residues" evidence="1">
    <location>
        <begin position="711"/>
        <end position="724"/>
    </location>
</feature>
<feature type="compositionally biased region" description="Polar residues" evidence="1">
    <location>
        <begin position="164"/>
        <end position="185"/>
    </location>
</feature>
<feature type="compositionally biased region" description="Basic and acidic residues" evidence="1">
    <location>
        <begin position="554"/>
        <end position="576"/>
    </location>
</feature>
<keyword evidence="2" id="KW-0472">Membrane</keyword>
<dbReference type="PANTHER" id="PTHR37019">
    <property type="entry name" value="CHROMOSOME 1, WHOLE GENOME SHOTGUN SEQUENCE"/>
    <property type="match status" value="1"/>
</dbReference>
<evidence type="ECO:0000313" key="5">
    <source>
        <dbReference type="Proteomes" id="UP000002499"/>
    </source>
</evidence>
<dbReference type="STRING" id="655827.E9DT03"/>
<protein>
    <recommendedName>
        <fullName evidence="3">DUF7704 domain-containing protein</fullName>
    </recommendedName>
</protein>
<feature type="transmembrane region" description="Helical" evidence="2">
    <location>
        <begin position="88"/>
        <end position="108"/>
    </location>
</feature>
<dbReference type="Proteomes" id="UP000002499">
    <property type="component" value="Unassembled WGS sequence"/>
</dbReference>
<feature type="domain" description="DUF7704" evidence="3">
    <location>
        <begin position="2"/>
        <end position="130"/>
    </location>
</feature>
<evidence type="ECO:0000259" key="3">
    <source>
        <dbReference type="Pfam" id="PF24803"/>
    </source>
</evidence>
<name>E9DT03_METAQ</name>
<feature type="compositionally biased region" description="Acidic residues" evidence="1">
    <location>
        <begin position="271"/>
        <end position="281"/>
    </location>
</feature>
<keyword evidence="5" id="KW-1185">Reference proteome</keyword>
<dbReference type="EMBL" id="GL698472">
    <property type="protein sequence ID" value="EFY93102.1"/>
    <property type="molecule type" value="Genomic_DNA"/>
</dbReference>
<proteinExistence type="predicted"/>
<dbReference type="AlphaFoldDB" id="E9DT03"/>
<feature type="compositionally biased region" description="Acidic residues" evidence="1">
    <location>
        <begin position="670"/>
        <end position="682"/>
    </location>
</feature>
<dbReference type="OrthoDB" id="5398572at2759"/>
<feature type="transmembrane region" description="Helical" evidence="2">
    <location>
        <begin position="12"/>
        <end position="37"/>
    </location>
</feature>
<feature type="compositionally biased region" description="Low complexity" evidence="1">
    <location>
        <begin position="772"/>
        <end position="786"/>
    </location>
</feature>
<accession>E9DT03</accession>
<evidence type="ECO:0000256" key="2">
    <source>
        <dbReference type="SAM" id="Phobius"/>
    </source>
</evidence>
<dbReference type="GeneID" id="19245196"/>
<feature type="compositionally biased region" description="Basic and acidic residues" evidence="1">
    <location>
        <begin position="683"/>
        <end position="692"/>
    </location>
</feature>
<dbReference type="Pfam" id="PF24803">
    <property type="entry name" value="DUF7704"/>
    <property type="match status" value="1"/>
</dbReference>
<feature type="compositionally biased region" description="Basic and acidic residues" evidence="1">
    <location>
        <begin position="644"/>
        <end position="656"/>
    </location>
</feature>
<dbReference type="InParanoid" id="E9DT03"/>
<dbReference type="InterPro" id="IPR056121">
    <property type="entry name" value="DUF7704"/>
</dbReference>
<dbReference type="KEGG" id="maw:19245196"/>
<organism evidence="5">
    <name type="scientific">Metarhizium acridum (strain CQMa 102)</name>
    <dbReference type="NCBI Taxonomy" id="655827"/>
    <lineage>
        <taxon>Eukaryota</taxon>
        <taxon>Fungi</taxon>
        <taxon>Dikarya</taxon>
        <taxon>Ascomycota</taxon>
        <taxon>Pezizomycotina</taxon>
        <taxon>Sordariomycetes</taxon>
        <taxon>Hypocreomycetidae</taxon>
        <taxon>Hypocreales</taxon>
        <taxon>Clavicipitaceae</taxon>
        <taxon>Metarhizium</taxon>
    </lineage>
</organism>
<feature type="transmembrane region" description="Helical" evidence="2">
    <location>
        <begin position="57"/>
        <end position="76"/>
    </location>
</feature>
<reference evidence="4 5" key="1">
    <citation type="journal article" date="2011" name="PLoS Genet.">
        <title>Genome sequencing and comparative transcriptomics of the model entomopathogenic fungi Metarhizium anisopliae and M. acridum.</title>
        <authorList>
            <person name="Gao Q."/>
            <person name="Jin K."/>
            <person name="Ying S.H."/>
            <person name="Zhang Y."/>
            <person name="Xiao G."/>
            <person name="Shang Y."/>
            <person name="Duan Z."/>
            <person name="Hu X."/>
            <person name="Xie X.Q."/>
            <person name="Zhou G."/>
            <person name="Peng G."/>
            <person name="Luo Z."/>
            <person name="Huang W."/>
            <person name="Wang B."/>
            <person name="Fang W."/>
            <person name="Wang S."/>
            <person name="Zhong Y."/>
            <person name="Ma L.J."/>
            <person name="St Leger R.J."/>
            <person name="Zhao G.P."/>
            <person name="Pei Y."/>
            <person name="Feng M.G."/>
            <person name="Xia Y."/>
            <person name="Wang C."/>
        </authorList>
    </citation>
    <scope>NUCLEOTIDE SEQUENCE [LARGE SCALE GENOMIC DNA]</scope>
    <source>
        <strain evidence="4 5">CQMa 102</strain>
    </source>
</reference>
<dbReference type="HOGENOM" id="CLU_015426_0_0_1"/>
<feature type="compositionally biased region" description="Polar residues" evidence="1">
    <location>
        <begin position="614"/>
        <end position="637"/>
    </location>
</feature>
<feature type="region of interest" description="Disordered" evidence="1">
    <location>
        <begin position="755"/>
        <end position="788"/>
    </location>
</feature>
<evidence type="ECO:0000313" key="4">
    <source>
        <dbReference type="EMBL" id="EFY93102.1"/>
    </source>
</evidence>
<gene>
    <name evidence="4" type="ORF">MAC_00885</name>
</gene>
<feature type="compositionally biased region" description="Basic residues" evidence="1">
    <location>
        <begin position="657"/>
        <end position="666"/>
    </location>
</feature>
<dbReference type="eggNOG" id="ENOG502SFIP">
    <property type="taxonomic scope" value="Eukaryota"/>
</dbReference>
<keyword evidence="2" id="KW-1133">Transmembrane helix</keyword>
<feature type="region of interest" description="Disordered" evidence="1">
    <location>
        <begin position="609"/>
        <end position="736"/>
    </location>
</feature>
<dbReference type="OMA" id="FEHPRNQ"/>
<dbReference type="PANTHER" id="PTHR37019:SF2">
    <property type="entry name" value="EXPERA DOMAIN-CONTAINING PROTEIN"/>
    <property type="match status" value="1"/>
</dbReference>
<feature type="compositionally biased region" description="Low complexity" evidence="1">
    <location>
        <begin position="698"/>
        <end position="710"/>
    </location>
</feature>
<keyword evidence="2" id="KW-0812">Transmembrane</keyword>
<feature type="region of interest" description="Disordered" evidence="1">
    <location>
        <begin position="164"/>
        <end position="225"/>
    </location>
</feature>
<sequence>MASCLPTIPRVTFTVIEPISLVAGFLGAVSDPAWFVAEQVPQKLVPAAAVAENSIVLAWQLGNLYLLMALVGLFVLNSTSEVKVVRGYLWALWLGDIGHVAFSCYGLGKERMMNPSAWNAMAWGNIVFTAEVDTEGDVAMASSVRRTPGVHSVRFRVHRACAPLNNTPSHATGQSQAAGQEQYDNATGTMATRTRGRRRNNPLPEIVGSPEQQMTPRTTRRTIATVKDTIAVVGYGSLSKDPIPRRGAHQPNDAASIASLSSRRKTRSEIAEDEDEDEEFESSQPQPEGDSLQEDSLSVDDVEQYQIMASLLPDFTSATEELQHRLVNGDYKNKVFAAILNSKRITFHSLLENYLKSKNESSFIDLPWVEELSEGAEGDGRVLDASSRANIVTALDGIQRMKDNTISDILPFLKDLDSAFMHLFNSEDSTEDDWKLALDLRTCYFIEALAAQGAQPDVMQTVASVFCKDTNSKDYAHLFVHGPFKNLTRKHDTETSDDEDELISKRATELYTIAVQNKKDHGLGRLRESWPLDRTLKELSQCLVQWYVNSKDAARGEKAELNEQTEPGRESWHDAEETIPDSFTESQPIIRPTGEEQKRASLFQGAKSLRDLPSGSNRKQAVPPSNQQQHNKTSSPVPSDYPQDETRDLLRNDVIRGPRRAQKRRRNNDEGEDDDDDEEFEDDTRGVPESRVSRIKARAAAQAAKRQSLPTNPPSRSMPPPPRPTSSLPPSTDEPDYETIKQLKSEAIARARARALDSAQHLPSSAPPPPSSSTTNTTTTHAIETPPKQRYAWSNRDCNLLLKLIKERHAAWAAIEREHNHEFEHPRNQQAYRDKARNMKVDLLITDAILPSGFDLVTLGKKEIARLLSLGKNPYRREDDKENGKALNTNI</sequence>
<feature type="region of interest" description="Disordered" evidence="1">
    <location>
        <begin position="237"/>
        <end position="296"/>
    </location>
</feature>
<feature type="region of interest" description="Disordered" evidence="1">
    <location>
        <begin position="554"/>
        <end position="590"/>
    </location>
</feature>
<evidence type="ECO:0000256" key="1">
    <source>
        <dbReference type="SAM" id="MobiDB-lite"/>
    </source>
</evidence>